<feature type="non-terminal residue" evidence="1">
    <location>
        <position position="113"/>
    </location>
</feature>
<proteinExistence type="predicted"/>
<reference evidence="1" key="1">
    <citation type="journal article" date="2015" name="Nature">
        <title>Complex archaea that bridge the gap between prokaryotes and eukaryotes.</title>
        <authorList>
            <person name="Spang A."/>
            <person name="Saw J.H."/>
            <person name="Jorgensen S.L."/>
            <person name="Zaremba-Niedzwiedzka K."/>
            <person name="Martijn J."/>
            <person name="Lind A.E."/>
            <person name="van Eijk R."/>
            <person name="Schleper C."/>
            <person name="Guy L."/>
            <person name="Ettema T.J."/>
        </authorList>
    </citation>
    <scope>NUCLEOTIDE SEQUENCE</scope>
</reference>
<dbReference type="EMBL" id="LAZR01063057">
    <property type="protein sequence ID" value="KKK60261.1"/>
    <property type="molecule type" value="Genomic_DNA"/>
</dbReference>
<dbReference type="AlphaFoldDB" id="A0A0F8ZJY0"/>
<sequence length="113" mass="12862">MIALDDPKLNEKLMQADAGRWAVACGIRLQAGKFTFHGREYQVEPMSSVSRRRCYMKATQFFGATEMEVLKDLHGMIKSKYLLGVAHIFPTNDEVGEFSKSRFKPLIANNKTF</sequence>
<organism evidence="1">
    <name type="scientific">marine sediment metagenome</name>
    <dbReference type="NCBI Taxonomy" id="412755"/>
    <lineage>
        <taxon>unclassified sequences</taxon>
        <taxon>metagenomes</taxon>
        <taxon>ecological metagenomes</taxon>
    </lineage>
</organism>
<name>A0A0F8ZJY0_9ZZZZ</name>
<comment type="caution">
    <text evidence="1">The sequence shown here is derived from an EMBL/GenBank/DDBJ whole genome shotgun (WGS) entry which is preliminary data.</text>
</comment>
<evidence type="ECO:0000313" key="1">
    <source>
        <dbReference type="EMBL" id="KKK60261.1"/>
    </source>
</evidence>
<protein>
    <submittedName>
        <fullName evidence="1">Uncharacterized protein</fullName>
    </submittedName>
</protein>
<gene>
    <name evidence="1" type="ORF">LCGC14_3026150</name>
</gene>
<accession>A0A0F8ZJY0</accession>